<evidence type="ECO:0000313" key="4">
    <source>
        <dbReference type="EMBL" id="SMC37430.1"/>
    </source>
</evidence>
<keyword evidence="5" id="KW-1185">Reference proteome</keyword>
<dbReference type="Gene3D" id="2.120.10.30">
    <property type="entry name" value="TolB, C-terminal domain"/>
    <property type="match status" value="1"/>
</dbReference>
<dbReference type="EMBL" id="FWXJ01000003">
    <property type="protein sequence ID" value="SMC37430.1"/>
    <property type="molecule type" value="Genomic_DNA"/>
</dbReference>
<dbReference type="PANTHER" id="PTHR33546">
    <property type="entry name" value="LARGE, MULTIFUNCTIONAL SECRETED PROTEIN-RELATED"/>
    <property type="match status" value="1"/>
</dbReference>
<dbReference type="Pfam" id="PF22807">
    <property type="entry name" value="TrAA12"/>
    <property type="match status" value="1"/>
</dbReference>
<dbReference type="STRING" id="1938817.SAMN06296008_103195"/>
<dbReference type="RefSeq" id="WP_234986888.1">
    <property type="nucleotide sequence ID" value="NZ_FWXJ01000003.1"/>
</dbReference>
<proteinExistence type="predicted"/>
<sequence>MIRKLIPLIALIAVHGANAQNTDTPPPPSWKQGMSSEQTTSPLHPFAPNLTGVEAKELPISSLKVPAGFKVEVWIDGVTNARSLLLSPQGTVYVSNRIGKNVYAIVEKDGKRVMKTVAKGLDTPNGIAMIDGTLYIAERGRIVKLENIESRLDNPPEPVQVVDGLDPTNGPGHFWKYMVAGPDKKLYFNIGSPQNITLPNYIQAAILRFDPKTGVMERIATGVRNSVGMDFHPVTKKLWFTEHARDWVSDDLPHDELNVLNKVGEDFGYPFCHQGDLPDPIYGKYASCSQFTKPALKMGAHVAPLGMRFYTGKMFPAEYKNNIFIARHGSWNRTTKQGYDVMRVVLDGNGKVVKYEPFLTGFMTNEKADPPMWGRPVDVQVIADGSMLVSDDHNGIIYRISYSK</sequence>
<organism evidence="4 5">
    <name type="scientific">Polynucleobacter kasalickyi</name>
    <dbReference type="NCBI Taxonomy" id="1938817"/>
    <lineage>
        <taxon>Bacteria</taxon>
        <taxon>Pseudomonadati</taxon>
        <taxon>Pseudomonadota</taxon>
        <taxon>Betaproteobacteria</taxon>
        <taxon>Burkholderiales</taxon>
        <taxon>Burkholderiaceae</taxon>
        <taxon>Polynucleobacter</taxon>
    </lineage>
</organism>
<name>A0A1W1YMG0_9BURK</name>
<accession>A0A1W1YMG0</accession>
<keyword evidence="2" id="KW-0732">Signal</keyword>
<dbReference type="InterPro" id="IPR054539">
    <property type="entry name" value="Beta-prop_PDH"/>
</dbReference>
<reference evidence="4 5" key="1">
    <citation type="submission" date="2017-04" db="EMBL/GenBank/DDBJ databases">
        <authorList>
            <person name="Afonso C.L."/>
            <person name="Miller P.J."/>
            <person name="Scott M.A."/>
            <person name="Spackman E."/>
            <person name="Goraichik I."/>
            <person name="Dimitrov K.M."/>
            <person name="Suarez D.L."/>
            <person name="Swayne D.E."/>
        </authorList>
    </citation>
    <scope>NUCLEOTIDE SEQUENCE [LARGE SCALE GENOMIC DNA]</scope>
    <source>
        <strain evidence="4 5">VK13</strain>
    </source>
</reference>
<evidence type="ECO:0000256" key="2">
    <source>
        <dbReference type="SAM" id="SignalP"/>
    </source>
</evidence>
<dbReference type="AlphaFoldDB" id="A0A1W1YMG0"/>
<feature type="region of interest" description="Disordered" evidence="1">
    <location>
        <begin position="19"/>
        <end position="40"/>
    </location>
</feature>
<dbReference type="InterPro" id="IPR011041">
    <property type="entry name" value="Quinoprot_gluc/sorb_DH_b-prop"/>
</dbReference>
<dbReference type="SUPFAM" id="SSF50952">
    <property type="entry name" value="Soluble quinoprotein glucose dehydrogenase"/>
    <property type="match status" value="1"/>
</dbReference>
<feature type="domain" description="Pyrroloquinoline quinone-dependent pyranose dehydrogenase beta-propeller" evidence="3">
    <location>
        <begin position="64"/>
        <end position="401"/>
    </location>
</feature>
<feature type="chain" id="PRO_5012890445" evidence="2">
    <location>
        <begin position="20"/>
        <end position="404"/>
    </location>
</feature>
<evidence type="ECO:0000313" key="5">
    <source>
        <dbReference type="Proteomes" id="UP000192708"/>
    </source>
</evidence>
<evidence type="ECO:0000256" key="1">
    <source>
        <dbReference type="SAM" id="MobiDB-lite"/>
    </source>
</evidence>
<gene>
    <name evidence="4" type="ORF">SAMN06296008_103195</name>
</gene>
<feature type="signal peptide" evidence="2">
    <location>
        <begin position="1"/>
        <end position="19"/>
    </location>
</feature>
<dbReference type="PANTHER" id="PTHR33546:SF1">
    <property type="entry name" value="LARGE, MULTIFUNCTIONAL SECRETED PROTEIN"/>
    <property type="match status" value="1"/>
</dbReference>
<evidence type="ECO:0000259" key="3">
    <source>
        <dbReference type="Pfam" id="PF22807"/>
    </source>
</evidence>
<protein>
    <submittedName>
        <fullName evidence="4">Glucose/arabinose dehydrogenase, beta-propeller fold</fullName>
    </submittedName>
</protein>
<dbReference type="Proteomes" id="UP000192708">
    <property type="component" value="Unassembled WGS sequence"/>
</dbReference>
<dbReference type="InterPro" id="IPR011042">
    <property type="entry name" value="6-blade_b-propeller_TolB-like"/>
</dbReference>